<keyword evidence="3" id="KW-1185">Reference proteome</keyword>
<organism evidence="1 3">
    <name type="scientific">Didymodactylos carnosus</name>
    <dbReference type="NCBI Taxonomy" id="1234261"/>
    <lineage>
        <taxon>Eukaryota</taxon>
        <taxon>Metazoa</taxon>
        <taxon>Spiralia</taxon>
        <taxon>Gnathifera</taxon>
        <taxon>Rotifera</taxon>
        <taxon>Eurotatoria</taxon>
        <taxon>Bdelloidea</taxon>
        <taxon>Philodinida</taxon>
        <taxon>Philodinidae</taxon>
        <taxon>Didymodactylos</taxon>
    </lineage>
</organism>
<evidence type="ECO:0000313" key="2">
    <source>
        <dbReference type="EMBL" id="CAF3711031.1"/>
    </source>
</evidence>
<dbReference type="AlphaFoldDB" id="A0A814BXQ7"/>
<dbReference type="Proteomes" id="UP000681722">
    <property type="component" value="Unassembled WGS sequence"/>
</dbReference>
<name>A0A814BXQ7_9BILA</name>
<protein>
    <submittedName>
        <fullName evidence="1">Uncharacterized protein</fullName>
    </submittedName>
</protein>
<proteinExistence type="predicted"/>
<sequence length="61" mass="6861">MEAMEIESVHVDSEELTSTNLYHACENNNIEQVMRYIESANINDIINEKCHPSGSTALHIA</sequence>
<dbReference type="Proteomes" id="UP000663829">
    <property type="component" value="Unassembled WGS sequence"/>
</dbReference>
<evidence type="ECO:0000313" key="1">
    <source>
        <dbReference type="EMBL" id="CAF0933380.1"/>
    </source>
</evidence>
<dbReference type="EMBL" id="CAJOBC010002017">
    <property type="protein sequence ID" value="CAF3711031.1"/>
    <property type="molecule type" value="Genomic_DNA"/>
</dbReference>
<accession>A0A814BXQ7</accession>
<dbReference type="EMBL" id="CAJNOQ010002016">
    <property type="protein sequence ID" value="CAF0933380.1"/>
    <property type="molecule type" value="Genomic_DNA"/>
</dbReference>
<reference evidence="1" key="1">
    <citation type="submission" date="2021-02" db="EMBL/GenBank/DDBJ databases">
        <authorList>
            <person name="Nowell W R."/>
        </authorList>
    </citation>
    <scope>NUCLEOTIDE SEQUENCE</scope>
</reference>
<feature type="non-terminal residue" evidence="1">
    <location>
        <position position="61"/>
    </location>
</feature>
<evidence type="ECO:0000313" key="3">
    <source>
        <dbReference type="Proteomes" id="UP000663829"/>
    </source>
</evidence>
<gene>
    <name evidence="1" type="ORF">GPM918_LOCUS10307</name>
    <name evidence="2" type="ORF">SRO942_LOCUS10310</name>
</gene>
<comment type="caution">
    <text evidence="1">The sequence shown here is derived from an EMBL/GenBank/DDBJ whole genome shotgun (WGS) entry which is preliminary data.</text>
</comment>